<organism evidence="1 2">
    <name type="scientific">Moniliophthora roreri</name>
    <name type="common">Frosty pod rot fungus</name>
    <name type="synonym">Monilia roreri</name>
    <dbReference type="NCBI Taxonomy" id="221103"/>
    <lineage>
        <taxon>Eukaryota</taxon>
        <taxon>Fungi</taxon>
        <taxon>Dikarya</taxon>
        <taxon>Basidiomycota</taxon>
        <taxon>Agaricomycotina</taxon>
        <taxon>Agaricomycetes</taxon>
        <taxon>Agaricomycetidae</taxon>
        <taxon>Agaricales</taxon>
        <taxon>Marasmiineae</taxon>
        <taxon>Marasmiaceae</taxon>
        <taxon>Moniliophthora</taxon>
    </lineage>
</organism>
<sequence>MTTIVLSQPPTPTTTINSRKRTCSFSCSATPTAPKAKAPRMVTIAGETIIVIEAPQYLQLQLEGEGEGTPKAGVDEQNTAAAARSSMQILTTPPFITSSFVFIHCAIKTFITVFPTVSPIPRIIAPVTSFFLHSKTPLDFVDITFTLAPCRKAS</sequence>
<reference evidence="1 2" key="1">
    <citation type="submission" date="2015-12" db="EMBL/GenBank/DDBJ databases">
        <title>Draft genome sequence of Moniliophthora roreri, the causal agent of frosty pod rot of cacao.</title>
        <authorList>
            <person name="Aime M.C."/>
            <person name="Diaz-Valderrama J.R."/>
            <person name="Kijpornyongpan T."/>
            <person name="Phillips-Mora W."/>
        </authorList>
    </citation>
    <scope>NUCLEOTIDE SEQUENCE [LARGE SCALE GENOMIC DNA]</scope>
    <source>
        <strain evidence="1 2">MCA 2952</strain>
    </source>
</reference>
<comment type="caution">
    <text evidence="1">The sequence shown here is derived from an EMBL/GenBank/DDBJ whole genome shotgun (WGS) entry which is preliminary data.</text>
</comment>
<dbReference type="AlphaFoldDB" id="A0A0W0EXJ1"/>
<dbReference type="Proteomes" id="UP000054988">
    <property type="component" value="Unassembled WGS sequence"/>
</dbReference>
<dbReference type="EMBL" id="LATX01002463">
    <property type="protein sequence ID" value="KTB28774.1"/>
    <property type="molecule type" value="Genomic_DNA"/>
</dbReference>
<protein>
    <submittedName>
        <fullName evidence="1">Uncharacterized protein</fullName>
    </submittedName>
</protein>
<accession>A0A0W0EXJ1</accession>
<gene>
    <name evidence="1" type="ORF">WG66_18619</name>
</gene>
<evidence type="ECO:0000313" key="2">
    <source>
        <dbReference type="Proteomes" id="UP000054988"/>
    </source>
</evidence>
<proteinExistence type="predicted"/>
<evidence type="ECO:0000313" key="1">
    <source>
        <dbReference type="EMBL" id="KTB28774.1"/>
    </source>
</evidence>
<name>A0A0W0EXJ1_MONRR</name>